<accession>A0A0D3KZQ1</accession>
<comment type="subcellular location">
    <subcellularLocation>
        <location evidence="1">Membrane</location>
    </subcellularLocation>
</comment>
<dbReference type="PANTHER" id="PTHR19359:SF14">
    <property type="entry name" value="CYTOCHROME B5 A"/>
    <property type="match status" value="1"/>
</dbReference>
<proteinExistence type="inferred from homology"/>
<keyword evidence="12" id="KW-1185">Reference proteome</keyword>
<evidence type="ECO:0000256" key="4">
    <source>
        <dbReference type="ARBA" id="ARBA00022723"/>
    </source>
</evidence>
<dbReference type="Pfam" id="PF00173">
    <property type="entry name" value="Cyt-b5"/>
    <property type="match status" value="1"/>
</dbReference>
<dbReference type="Gene3D" id="3.10.120.10">
    <property type="entry name" value="Cytochrome b5-like heme/steroid binding domain"/>
    <property type="match status" value="1"/>
</dbReference>
<dbReference type="PaxDb" id="2903-EOD17551"/>
<dbReference type="KEGG" id="ehx:EMIHUDRAFT_369948"/>
<evidence type="ECO:0000313" key="12">
    <source>
        <dbReference type="Proteomes" id="UP000013827"/>
    </source>
</evidence>
<dbReference type="PROSITE" id="PS00191">
    <property type="entry name" value="CYTOCHROME_B5_1"/>
    <property type="match status" value="1"/>
</dbReference>
<reference evidence="11" key="2">
    <citation type="submission" date="2024-10" db="UniProtKB">
        <authorList>
            <consortium name="EnsemblProtists"/>
        </authorList>
    </citation>
    <scope>IDENTIFICATION</scope>
</reference>
<evidence type="ECO:0000256" key="5">
    <source>
        <dbReference type="ARBA" id="ARBA00023004"/>
    </source>
</evidence>
<dbReference type="EnsemblProtists" id="EOD17551">
    <property type="protein sequence ID" value="EOD17551"/>
    <property type="gene ID" value="EMIHUDRAFT_369948"/>
</dbReference>
<dbReference type="InterPro" id="IPR036400">
    <property type="entry name" value="Cyt_B5-like_heme/steroid_sf"/>
</dbReference>
<dbReference type="AlphaFoldDB" id="A0A0D3KZQ1"/>
<dbReference type="RefSeq" id="XP_005769980.1">
    <property type="nucleotide sequence ID" value="XM_005769923.1"/>
</dbReference>
<dbReference type="Proteomes" id="UP000013827">
    <property type="component" value="Unassembled WGS sequence"/>
</dbReference>
<feature type="transmembrane region" description="Helical" evidence="8">
    <location>
        <begin position="118"/>
        <end position="138"/>
    </location>
</feature>
<feature type="region of interest" description="Disordered" evidence="9">
    <location>
        <begin position="68"/>
        <end position="112"/>
    </location>
</feature>
<dbReference type="RefSeq" id="XP_005793665.1">
    <property type="nucleotide sequence ID" value="XM_005793608.1"/>
</dbReference>
<dbReference type="GO" id="GO:0016020">
    <property type="term" value="C:membrane"/>
    <property type="evidence" value="ECO:0007669"/>
    <property type="project" value="UniProtKB-SubCell"/>
</dbReference>
<evidence type="ECO:0000313" key="11">
    <source>
        <dbReference type="EnsemblProtists" id="EOD41236"/>
    </source>
</evidence>
<keyword evidence="3 8" id="KW-0812">Transmembrane</keyword>
<dbReference type="EnsemblProtists" id="EOD41236">
    <property type="protein sequence ID" value="EOD41236"/>
    <property type="gene ID" value="EMIHUDRAFT_351238"/>
</dbReference>
<evidence type="ECO:0000256" key="8">
    <source>
        <dbReference type="RuleBase" id="RU362121"/>
    </source>
</evidence>
<keyword evidence="6 8" id="KW-0472">Membrane</keyword>
<keyword evidence="5 8" id="KW-0408">Iron</keyword>
<feature type="region of interest" description="Disordered" evidence="9">
    <location>
        <begin position="1"/>
        <end position="28"/>
    </location>
</feature>
<evidence type="ECO:0000259" key="10">
    <source>
        <dbReference type="PROSITE" id="PS50255"/>
    </source>
</evidence>
<dbReference type="InterPro" id="IPR001199">
    <property type="entry name" value="Cyt_B5-like_heme/steroid-bd"/>
</dbReference>
<dbReference type="GeneID" id="17263701"/>
<evidence type="ECO:0000256" key="2">
    <source>
        <dbReference type="ARBA" id="ARBA00022617"/>
    </source>
</evidence>
<keyword evidence="8" id="KW-1133">Transmembrane helix</keyword>
<name>A0A0D3KZQ1_EMIH1</name>
<comment type="similarity">
    <text evidence="7 8">Belongs to the cytochrome b5 family.</text>
</comment>
<dbReference type="InterPro" id="IPR050668">
    <property type="entry name" value="Cytochrome_b5"/>
</dbReference>
<evidence type="ECO:0000256" key="9">
    <source>
        <dbReference type="SAM" id="MobiDB-lite"/>
    </source>
</evidence>
<keyword evidence="2 8" id="KW-0349">Heme</keyword>
<dbReference type="GO" id="GO:0046872">
    <property type="term" value="F:metal ion binding"/>
    <property type="evidence" value="ECO:0007669"/>
    <property type="project" value="UniProtKB-UniRule"/>
</dbReference>
<organism evidence="11 12">
    <name type="scientific">Emiliania huxleyi (strain CCMP1516)</name>
    <dbReference type="NCBI Taxonomy" id="280463"/>
    <lineage>
        <taxon>Eukaryota</taxon>
        <taxon>Haptista</taxon>
        <taxon>Haptophyta</taxon>
        <taxon>Prymnesiophyceae</taxon>
        <taxon>Isochrysidales</taxon>
        <taxon>Noelaerhabdaceae</taxon>
        <taxon>Emiliania</taxon>
    </lineage>
</organism>
<protein>
    <recommendedName>
        <fullName evidence="10">Cytochrome b5 heme-binding domain-containing protein</fullName>
    </recommendedName>
</protein>
<dbReference type="OMA" id="AYFAWRY"/>
<evidence type="ECO:0000256" key="3">
    <source>
        <dbReference type="ARBA" id="ARBA00022692"/>
    </source>
</evidence>
<dbReference type="GO" id="GO:0020037">
    <property type="term" value="F:heme binding"/>
    <property type="evidence" value="ECO:0007669"/>
    <property type="project" value="UniProtKB-UniRule"/>
</dbReference>
<dbReference type="KEGG" id="ehx:EMIHUDRAFT_351238"/>
<dbReference type="SUPFAM" id="SSF55856">
    <property type="entry name" value="Cytochrome b5-like heme/steroid binding domain"/>
    <property type="match status" value="1"/>
</dbReference>
<reference evidence="12" key="1">
    <citation type="journal article" date="2013" name="Nature">
        <title>Pan genome of the phytoplankton Emiliania underpins its global distribution.</title>
        <authorList>
            <person name="Read B.A."/>
            <person name="Kegel J."/>
            <person name="Klute M.J."/>
            <person name="Kuo A."/>
            <person name="Lefebvre S.C."/>
            <person name="Maumus F."/>
            <person name="Mayer C."/>
            <person name="Miller J."/>
            <person name="Monier A."/>
            <person name="Salamov A."/>
            <person name="Young J."/>
            <person name="Aguilar M."/>
            <person name="Claverie J.M."/>
            <person name="Frickenhaus S."/>
            <person name="Gonzalez K."/>
            <person name="Herman E.K."/>
            <person name="Lin Y.C."/>
            <person name="Napier J."/>
            <person name="Ogata H."/>
            <person name="Sarno A.F."/>
            <person name="Shmutz J."/>
            <person name="Schroeder D."/>
            <person name="de Vargas C."/>
            <person name="Verret F."/>
            <person name="von Dassow P."/>
            <person name="Valentin K."/>
            <person name="Van de Peer Y."/>
            <person name="Wheeler G."/>
            <person name="Dacks J.B."/>
            <person name="Delwiche C.F."/>
            <person name="Dyhrman S.T."/>
            <person name="Glockner G."/>
            <person name="John U."/>
            <person name="Richards T."/>
            <person name="Worden A.Z."/>
            <person name="Zhang X."/>
            <person name="Grigoriev I.V."/>
            <person name="Allen A.E."/>
            <person name="Bidle K."/>
            <person name="Borodovsky M."/>
            <person name="Bowler C."/>
            <person name="Brownlee C."/>
            <person name="Cock J.M."/>
            <person name="Elias M."/>
            <person name="Gladyshev V.N."/>
            <person name="Groth M."/>
            <person name="Guda C."/>
            <person name="Hadaegh A."/>
            <person name="Iglesias-Rodriguez M.D."/>
            <person name="Jenkins J."/>
            <person name="Jones B.M."/>
            <person name="Lawson T."/>
            <person name="Leese F."/>
            <person name="Lindquist E."/>
            <person name="Lobanov A."/>
            <person name="Lomsadze A."/>
            <person name="Malik S.B."/>
            <person name="Marsh M.E."/>
            <person name="Mackinder L."/>
            <person name="Mock T."/>
            <person name="Mueller-Roeber B."/>
            <person name="Pagarete A."/>
            <person name="Parker M."/>
            <person name="Probert I."/>
            <person name="Quesneville H."/>
            <person name="Raines C."/>
            <person name="Rensing S.A."/>
            <person name="Riano-Pachon D.M."/>
            <person name="Richier S."/>
            <person name="Rokitta S."/>
            <person name="Shiraiwa Y."/>
            <person name="Soanes D.M."/>
            <person name="van der Giezen M."/>
            <person name="Wahlund T.M."/>
            <person name="Williams B."/>
            <person name="Wilson W."/>
            <person name="Wolfe G."/>
            <person name="Wurch L.L."/>
        </authorList>
    </citation>
    <scope>NUCLEOTIDE SEQUENCE</scope>
</reference>
<evidence type="ECO:0000256" key="1">
    <source>
        <dbReference type="ARBA" id="ARBA00004370"/>
    </source>
</evidence>
<dbReference type="SMART" id="SM01117">
    <property type="entry name" value="Cyt-b5"/>
    <property type="match status" value="1"/>
</dbReference>
<dbReference type="FunFam" id="3.10.120.10:FF:000002">
    <property type="entry name" value="Cytochrome b5 type B"/>
    <property type="match status" value="1"/>
</dbReference>
<dbReference type="eggNOG" id="KOG0537">
    <property type="taxonomic scope" value="Eukaryota"/>
</dbReference>
<dbReference type="PRINTS" id="PR00363">
    <property type="entry name" value="CYTOCHROMEB5"/>
</dbReference>
<dbReference type="PANTHER" id="PTHR19359">
    <property type="entry name" value="CYTOCHROME B5"/>
    <property type="match status" value="1"/>
</dbReference>
<dbReference type="PROSITE" id="PS50255">
    <property type="entry name" value="CYTOCHROME_B5_2"/>
    <property type="match status" value="1"/>
</dbReference>
<evidence type="ECO:0000256" key="6">
    <source>
        <dbReference type="ARBA" id="ARBA00023136"/>
    </source>
</evidence>
<dbReference type="GeneID" id="17286506"/>
<sequence length="150" mass="15883">MASDQATEPEPEPTEDSKGRPFMSMADVESHNTQEDVWMVIHDKVYNVTKYLDDHPGGEEVLMDRAGQNATEDFEDVGHSRDARKQLDKFEVGELAPSERVGSTSKGGGGGSGEGGGAMPLILVSVLVAVVGAAYFYYSQETAAASAAAA</sequence>
<dbReference type="HOGENOM" id="CLU_102602_3_2_1"/>
<keyword evidence="4 8" id="KW-0479">Metal-binding</keyword>
<dbReference type="STRING" id="2903.R1FZN5"/>
<feature type="compositionally biased region" description="Basic and acidic residues" evidence="9">
    <location>
        <begin position="76"/>
        <end position="92"/>
    </location>
</feature>
<evidence type="ECO:0000256" key="7">
    <source>
        <dbReference type="ARBA" id="ARBA00038168"/>
    </source>
</evidence>
<feature type="domain" description="Cytochrome b5 heme-binding" evidence="10">
    <location>
        <begin position="20"/>
        <end position="96"/>
    </location>
</feature>
<dbReference type="InterPro" id="IPR018506">
    <property type="entry name" value="Cyt_B5_heme-BS"/>
</dbReference>